<organism evidence="2 3">
    <name type="scientific">Streptomyces avermitilis</name>
    <dbReference type="NCBI Taxonomy" id="33903"/>
    <lineage>
        <taxon>Bacteria</taxon>
        <taxon>Bacillati</taxon>
        <taxon>Actinomycetota</taxon>
        <taxon>Actinomycetes</taxon>
        <taxon>Kitasatosporales</taxon>
        <taxon>Streptomycetaceae</taxon>
        <taxon>Streptomyces</taxon>
    </lineage>
</organism>
<comment type="caution">
    <text evidence="2">The sequence shown here is derived from an EMBL/GenBank/DDBJ whole genome shotgun (WGS) entry which is preliminary data.</text>
</comment>
<reference evidence="1 4" key="2">
    <citation type="submission" date="2019-04" db="EMBL/GenBank/DDBJ databases">
        <title>Draft genome sequences of Streptomyces avermitilis NBRC 14893.</title>
        <authorList>
            <person name="Komaki H."/>
            <person name="Tamura T."/>
            <person name="Hosoyama A."/>
        </authorList>
    </citation>
    <scope>NUCLEOTIDE SEQUENCE [LARGE SCALE GENOMIC DNA]</scope>
    <source>
        <strain evidence="1 4">NBRC 14893</strain>
    </source>
</reference>
<dbReference type="AlphaFoldDB" id="A0A4D4NAB6"/>
<reference evidence="2 3" key="1">
    <citation type="submission" date="2019-04" db="EMBL/GenBank/DDBJ databases">
        <title>Draft genome sequences of Streptomyces avermitilis ATCC 31267.</title>
        <authorList>
            <person name="Komaki H."/>
            <person name="Tamura T."/>
            <person name="Hosoyama A."/>
        </authorList>
    </citation>
    <scope>NUCLEOTIDE SEQUENCE [LARGE SCALE GENOMIC DNA]</scope>
    <source>
        <strain evidence="2 3">ATCC 31267</strain>
    </source>
</reference>
<dbReference type="RefSeq" id="WP_010981770.1">
    <property type="nucleotide sequence ID" value="NZ_BAABTN010000127.1"/>
</dbReference>
<dbReference type="Proteomes" id="UP000302139">
    <property type="component" value="Unassembled WGS sequence"/>
</dbReference>
<dbReference type="Proteomes" id="UP000299211">
    <property type="component" value="Unassembled WGS sequence"/>
</dbReference>
<evidence type="ECO:0000313" key="4">
    <source>
        <dbReference type="Proteomes" id="UP000302139"/>
    </source>
</evidence>
<protein>
    <submittedName>
        <fullName evidence="2">Uncharacterized protein</fullName>
    </submittedName>
</protein>
<evidence type="ECO:0000313" key="3">
    <source>
        <dbReference type="Proteomes" id="UP000299211"/>
    </source>
</evidence>
<gene>
    <name evidence="1" type="ORF">SAV14893_092330</name>
    <name evidence="2" type="ORF">SAV31267_095920</name>
</gene>
<sequence length="206" mass="22201">MRLFADHVSGPPSAERFAGPLWLRERPGGLNEIEWRLRPGLPAFVLYHARMTSSMSLLLACCGNAFDSTLAAMREGTEEHLPKEMAKHWTSFAHMVANGQRGDLSDLGITLVTDPVDGVKGGCVATIVSPRGSESELKDALTRVIRGAASAIGEGVEAAERSPRIHGLLAAQSDHAVLDDRLETIAATGFRFGATRSLLDLDWPTE</sequence>
<dbReference type="EMBL" id="BJHY01000002">
    <property type="protein sequence ID" value="GDY80107.1"/>
    <property type="molecule type" value="Genomic_DNA"/>
</dbReference>
<evidence type="ECO:0000313" key="2">
    <source>
        <dbReference type="EMBL" id="GDY80107.1"/>
    </source>
</evidence>
<dbReference type="EMBL" id="BJHX01000003">
    <property type="protein sequence ID" value="GDY69840.1"/>
    <property type="molecule type" value="Genomic_DNA"/>
</dbReference>
<accession>A0A4D4NAB6</accession>
<name>A0A4D4NAB6_STRAX</name>
<evidence type="ECO:0000313" key="1">
    <source>
        <dbReference type="EMBL" id="GDY69840.1"/>
    </source>
</evidence>
<dbReference type="GeneID" id="41537506"/>
<proteinExistence type="predicted"/>